<reference evidence="2 3" key="1">
    <citation type="journal article" date="2007" name="PLoS ONE">
        <title>Analysis of the neurotoxin complex genes in Clostridium botulinum A1-A4 and B1 strains: BoNT/A3, /Ba4 and /B1 clusters are located within plasmids.</title>
        <authorList>
            <person name="Smith T.J."/>
            <person name="Hill K.K."/>
            <person name="Foley B.T."/>
            <person name="Detter J.C."/>
            <person name="Munk A.C."/>
            <person name="Bruce D.C."/>
            <person name="Doggett N.A."/>
            <person name="Smith L.A."/>
            <person name="Marks J.D."/>
            <person name="Xie G."/>
            <person name="Brettin T.S."/>
        </authorList>
    </citation>
    <scope>NUCLEOTIDE SEQUENCE [LARGE SCALE GENOMIC DNA]</scope>
    <source>
        <strain evidence="3">Okra / Type B1</strain>
    </source>
</reference>
<feature type="transmembrane region" description="Helical" evidence="1">
    <location>
        <begin position="20"/>
        <end position="42"/>
    </location>
</feature>
<feature type="transmembrane region" description="Helical" evidence="1">
    <location>
        <begin position="93"/>
        <end position="112"/>
    </location>
</feature>
<dbReference type="HOGENOM" id="CLU_1493703_0_0_9"/>
<evidence type="ECO:0000313" key="2">
    <source>
        <dbReference type="EMBL" id="ACA45385.1"/>
    </source>
</evidence>
<keyword evidence="1" id="KW-1133">Transmembrane helix</keyword>
<gene>
    <name evidence="2" type="ordered locus">CLD_0063</name>
</gene>
<dbReference type="AlphaFoldDB" id="B1IEN4"/>
<evidence type="ECO:0008006" key="4">
    <source>
        <dbReference type="Google" id="ProtNLM"/>
    </source>
</evidence>
<feature type="transmembrane region" description="Helical" evidence="1">
    <location>
        <begin position="124"/>
        <end position="153"/>
    </location>
</feature>
<keyword evidence="1" id="KW-0812">Transmembrane</keyword>
<organism evidence="2 3">
    <name type="scientific">Clostridium botulinum (strain Okra / Type B1)</name>
    <dbReference type="NCBI Taxonomy" id="498213"/>
    <lineage>
        <taxon>Bacteria</taxon>
        <taxon>Bacillati</taxon>
        <taxon>Bacillota</taxon>
        <taxon>Clostridia</taxon>
        <taxon>Eubacteriales</taxon>
        <taxon>Clostridiaceae</taxon>
        <taxon>Clostridium</taxon>
    </lineage>
</organism>
<sequence>MQMNTSDILSMPNNLMAPEGVAAFFAIACVTAGFAALLYTLFRLIKNRDTIPLMIWLGGLLAFTVEAFGDCVGHIWWPHNLPGPVLWFFDVRLPLFIMIEYTAFAVVSYGAYRMFKNGITKKQLWGVWIILMSADILFEMPFTSHAAFVYYGFTPFQIFGFPAWWGWINGTAFILIGFIL</sequence>
<dbReference type="KEGG" id="cbb:CLD_0063"/>
<dbReference type="Proteomes" id="UP000008541">
    <property type="component" value="Chromosome"/>
</dbReference>
<name>B1IEN4_CLOBK</name>
<keyword evidence="1" id="KW-0472">Membrane</keyword>
<evidence type="ECO:0000256" key="1">
    <source>
        <dbReference type="SAM" id="Phobius"/>
    </source>
</evidence>
<dbReference type="EMBL" id="CP000939">
    <property type="protein sequence ID" value="ACA45385.1"/>
    <property type="molecule type" value="Genomic_DNA"/>
</dbReference>
<protein>
    <recommendedName>
        <fullName evidence="4">Carotenoid biosynthesis protein</fullName>
    </recommendedName>
</protein>
<dbReference type="RefSeq" id="WP_003399659.1">
    <property type="nucleotide sequence ID" value="NC_010516.1"/>
</dbReference>
<proteinExistence type="predicted"/>
<accession>B1IEN4</accession>
<evidence type="ECO:0000313" key="3">
    <source>
        <dbReference type="Proteomes" id="UP000008541"/>
    </source>
</evidence>
<feature type="transmembrane region" description="Helical" evidence="1">
    <location>
        <begin position="159"/>
        <end position="179"/>
    </location>
</feature>
<feature type="transmembrane region" description="Helical" evidence="1">
    <location>
        <begin position="54"/>
        <end position="77"/>
    </location>
</feature>